<accession>A0A1C3NJ99</accession>
<comment type="similarity">
    <text evidence="1">Belongs to the CutC family.</text>
</comment>
<evidence type="ECO:0000313" key="4">
    <source>
        <dbReference type="Proteomes" id="UP000092503"/>
    </source>
</evidence>
<dbReference type="Proteomes" id="UP000092503">
    <property type="component" value="Unassembled WGS sequence"/>
</dbReference>
<organism evidence="3 4">
    <name type="scientific">Xanthomonas bromi</name>
    <dbReference type="NCBI Taxonomy" id="56449"/>
    <lineage>
        <taxon>Bacteria</taxon>
        <taxon>Pseudomonadati</taxon>
        <taxon>Pseudomonadota</taxon>
        <taxon>Gammaproteobacteria</taxon>
        <taxon>Lysobacterales</taxon>
        <taxon>Lysobacteraceae</taxon>
        <taxon>Xanthomonas</taxon>
    </lineage>
</organism>
<dbReference type="Pfam" id="PF03932">
    <property type="entry name" value="CutC"/>
    <property type="match status" value="1"/>
</dbReference>
<evidence type="ECO:0000256" key="1">
    <source>
        <dbReference type="ARBA" id="ARBA00007768"/>
    </source>
</evidence>
<dbReference type="GO" id="GO:0005507">
    <property type="term" value="F:copper ion binding"/>
    <property type="evidence" value="ECO:0007669"/>
    <property type="project" value="TreeGrafter"/>
</dbReference>
<reference evidence="3 4" key="1">
    <citation type="submission" date="2016-06" db="EMBL/GenBank/DDBJ databases">
        <authorList>
            <person name="Kjaerup R.B."/>
            <person name="Dalgaard T.S."/>
            <person name="Juul-Madsen H.R."/>
        </authorList>
    </citation>
    <scope>NUCLEOTIDE SEQUENCE [LARGE SCALE GENOMIC DNA]</scope>
    <source>
        <strain evidence="3">LMG947</strain>
    </source>
</reference>
<name>A0A1C3NJ99_9XANT</name>
<proteinExistence type="inferred from homology"/>
<dbReference type="PANTHER" id="PTHR12598">
    <property type="entry name" value="COPPER HOMEOSTASIS PROTEIN CUTC"/>
    <property type="match status" value="1"/>
</dbReference>
<evidence type="ECO:0000256" key="2">
    <source>
        <dbReference type="ARBA" id="ARBA00019014"/>
    </source>
</evidence>
<dbReference type="STRING" id="56449.XBLMG947_1259"/>
<dbReference type="AlphaFoldDB" id="A0A1C3NJ99"/>
<dbReference type="InterPro" id="IPR005627">
    <property type="entry name" value="CutC-like"/>
</dbReference>
<gene>
    <name evidence="3" type="ORF">XBLMG947_1259</name>
</gene>
<dbReference type="PANTHER" id="PTHR12598:SF0">
    <property type="entry name" value="COPPER HOMEOSTASIS PROTEIN CUTC HOMOLOG"/>
    <property type="match status" value="1"/>
</dbReference>
<dbReference type="InterPro" id="IPR036822">
    <property type="entry name" value="CutC-like_dom_sf"/>
</dbReference>
<evidence type="ECO:0000313" key="3">
    <source>
        <dbReference type="EMBL" id="SBV50479.1"/>
    </source>
</evidence>
<dbReference type="EMBL" id="FLTX01000018">
    <property type="protein sequence ID" value="SBV50479.1"/>
    <property type="molecule type" value="Genomic_DNA"/>
</dbReference>
<sequence>MRTSGFEVTADSMVSALAAQEGGAMRVDLCGGLDGGGLRPSFGTSAVVRERLRIRLYVLIRPRVGDVVFDAAEVE</sequence>
<dbReference type="Gene3D" id="3.20.20.380">
    <property type="entry name" value="Copper homeostasis (CutC) domain"/>
    <property type="match status" value="1"/>
</dbReference>
<protein>
    <recommendedName>
        <fullName evidence="2">Copper homeostasis protein cutC homolog</fullName>
    </recommendedName>
</protein>
<dbReference type="SUPFAM" id="SSF110395">
    <property type="entry name" value="CutC-like"/>
    <property type="match status" value="1"/>
</dbReference>